<sequence>PQSDLLRPSVPPRKGVKGEGDKAQLVYSDQVTDVFTSLRQFGVSVINSSLRRHIFDDFCGQ</sequence>
<accession>A0A914RDY3</accession>
<reference evidence="3" key="1">
    <citation type="submission" date="2022-11" db="UniProtKB">
        <authorList>
            <consortium name="WormBaseParasite"/>
        </authorList>
    </citation>
    <scope>IDENTIFICATION</scope>
</reference>
<dbReference type="WBParaSite" id="PEQ_0000486101-mRNA-1">
    <property type="protein sequence ID" value="PEQ_0000486101-mRNA-1"/>
    <property type="gene ID" value="PEQ_0000486101"/>
</dbReference>
<proteinExistence type="predicted"/>
<name>A0A914RDY3_PAREQ</name>
<dbReference type="AlphaFoldDB" id="A0A914RDY3"/>
<organism evidence="2 3">
    <name type="scientific">Parascaris equorum</name>
    <name type="common">Equine roundworm</name>
    <dbReference type="NCBI Taxonomy" id="6256"/>
    <lineage>
        <taxon>Eukaryota</taxon>
        <taxon>Metazoa</taxon>
        <taxon>Ecdysozoa</taxon>
        <taxon>Nematoda</taxon>
        <taxon>Chromadorea</taxon>
        <taxon>Rhabditida</taxon>
        <taxon>Spirurina</taxon>
        <taxon>Ascaridomorpha</taxon>
        <taxon>Ascaridoidea</taxon>
        <taxon>Ascarididae</taxon>
        <taxon>Parascaris</taxon>
    </lineage>
</organism>
<keyword evidence="2" id="KW-1185">Reference proteome</keyword>
<evidence type="ECO:0000256" key="1">
    <source>
        <dbReference type="SAM" id="MobiDB-lite"/>
    </source>
</evidence>
<protein>
    <submittedName>
        <fullName evidence="3">Uncharacterized protein</fullName>
    </submittedName>
</protein>
<feature type="region of interest" description="Disordered" evidence="1">
    <location>
        <begin position="1"/>
        <end position="21"/>
    </location>
</feature>
<dbReference type="Proteomes" id="UP000887564">
    <property type="component" value="Unplaced"/>
</dbReference>
<evidence type="ECO:0000313" key="2">
    <source>
        <dbReference type="Proteomes" id="UP000887564"/>
    </source>
</evidence>
<evidence type="ECO:0000313" key="3">
    <source>
        <dbReference type="WBParaSite" id="PEQ_0000486101-mRNA-1"/>
    </source>
</evidence>